<dbReference type="RefSeq" id="WP_136783731.1">
    <property type="nucleotide sequence ID" value="NZ_SWCO01000012.1"/>
</dbReference>
<sequence>MKKEISDHIDDFSVTKSEFKLTDALRSYAVFKEKLNELPKQKRPKSDIEKAQLFREIHENIATPTLFRKSDSSNSTLSLMWFRRAKKLATMFVALNNVVEFKGISKQDLKELSSLTQDLSNLRKLEEILLAKGIVLVFERSLQGANLDGACYLLESGQALIAMSLRYGRVDNFWFTLMHELSHLVLHSEQLSSPIIDDLDSDSAENIIELEADKLALNSLIPKNLWRTCPAKYSLTPENVIKFSEEIGVHPAIVAGRLRKELNRWDLFSDLVNEHDVREFL</sequence>
<evidence type="ECO:0000313" key="2">
    <source>
        <dbReference type="EMBL" id="TKB00722.1"/>
    </source>
</evidence>
<gene>
    <name evidence="2" type="ORF">E5672_18810</name>
</gene>
<dbReference type="EMBL" id="SWCO01000012">
    <property type="protein sequence ID" value="TKB00722.1"/>
    <property type="molecule type" value="Genomic_DNA"/>
</dbReference>
<dbReference type="Proteomes" id="UP000305471">
    <property type="component" value="Unassembled WGS sequence"/>
</dbReference>
<evidence type="ECO:0000259" key="1">
    <source>
        <dbReference type="Pfam" id="PF06114"/>
    </source>
</evidence>
<dbReference type="OrthoDB" id="9796786at2"/>
<dbReference type="AlphaFoldDB" id="A0A4U0ZFG4"/>
<comment type="caution">
    <text evidence="2">The sequence shown here is derived from an EMBL/GenBank/DDBJ whole genome shotgun (WGS) entry which is preliminary data.</text>
</comment>
<accession>A0A4U0ZFG4</accession>
<dbReference type="PANTHER" id="PTHR43236">
    <property type="entry name" value="ANTITOXIN HIGA1"/>
    <property type="match status" value="1"/>
</dbReference>
<dbReference type="Gene3D" id="1.10.10.2910">
    <property type="match status" value="1"/>
</dbReference>
<dbReference type="PANTHER" id="PTHR43236:SF1">
    <property type="entry name" value="BLL7220 PROTEIN"/>
    <property type="match status" value="1"/>
</dbReference>
<name>A0A4U0ZFG4_9ALTE</name>
<dbReference type="Pfam" id="PF06114">
    <property type="entry name" value="Peptidase_M78"/>
    <property type="match status" value="1"/>
</dbReference>
<protein>
    <submittedName>
        <fullName evidence="2">ImmA/IrrE family metallo-endopeptidase</fullName>
    </submittedName>
</protein>
<organism evidence="2 3">
    <name type="scientific">Alteromonas portus</name>
    <dbReference type="NCBI Taxonomy" id="2565549"/>
    <lineage>
        <taxon>Bacteria</taxon>
        <taxon>Pseudomonadati</taxon>
        <taxon>Pseudomonadota</taxon>
        <taxon>Gammaproteobacteria</taxon>
        <taxon>Alteromonadales</taxon>
        <taxon>Alteromonadaceae</taxon>
        <taxon>Alteromonas/Salinimonas group</taxon>
        <taxon>Alteromonas</taxon>
    </lineage>
</organism>
<proteinExistence type="predicted"/>
<feature type="domain" description="IrrE N-terminal-like" evidence="1">
    <location>
        <begin position="135"/>
        <end position="258"/>
    </location>
</feature>
<dbReference type="InterPro" id="IPR010359">
    <property type="entry name" value="IrrE_HExxH"/>
</dbReference>
<reference evidence="2 3" key="1">
    <citation type="submission" date="2019-04" db="EMBL/GenBank/DDBJ databases">
        <title>Alteromonas portus sp. nov., an alginate lyase-excreting marine bacterium.</title>
        <authorList>
            <person name="Huang H."/>
            <person name="Mo K."/>
            <person name="Bao S."/>
        </authorList>
    </citation>
    <scope>NUCLEOTIDE SEQUENCE [LARGE SCALE GENOMIC DNA]</scope>
    <source>
        <strain evidence="2 3">HB161718</strain>
    </source>
</reference>
<evidence type="ECO:0000313" key="3">
    <source>
        <dbReference type="Proteomes" id="UP000305471"/>
    </source>
</evidence>
<dbReference type="InterPro" id="IPR052345">
    <property type="entry name" value="Rad_response_metalloprotease"/>
</dbReference>
<keyword evidence="3" id="KW-1185">Reference proteome</keyword>